<dbReference type="InterPro" id="IPR046357">
    <property type="entry name" value="PPIase_dom_sf"/>
</dbReference>
<comment type="similarity">
    <text evidence="4">Belongs to the FKBP-type PPIase family.</text>
</comment>
<dbReference type="EMBL" id="CP022022">
    <property type="protein sequence ID" value="ASF43151.1"/>
    <property type="molecule type" value="Genomic_DNA"/>
</dbReference>
<dbReference type="Gene3D" id="3.10.50.40">
    <property type="match status" value="1"/>
</dbReference>
<evidence type="ECO:0000256" key="3">
    <source>
        <dbReference type="PROSITE-ProRule" id="PRU00277"/>
    </source>
</evidence>
<sequence>MINKILFSISVIALLLTIGCKKNDSSNVTPPRDVTEVRNENNQAIETFLKTHTYTYSATAAISDAVTFTSTTNVSQSIFNNSNLKKMELDVFDANNNRIRHTLYYMILQEGTSTHTTSIADSVYVNYKGQLLNLTVFDETTTQSSSNWMDLLGNIVTNRPSGTIRGFREGVAQLNPSVTKLTQNSDGTLTAPTDGGVGVFFIPSGLGYFNNSQAKIPAYSPLIFTVRLIAARHADHDHDGKPSKDEIVRDNYGVVTYPDCDEKKDQSYLPDYLDADCK</sequence>
<evidence type="ECO:0000256" key="4">
    <source>
        <dbReference type="RuleBase" id="RU003915"/>
    </source>
</evidence>
<evidence type="ECO:0000313" key="7">
    <source>
        <dbReference type="Proteomes" id="UP000197007"/>
    </source>
</evidence>
<reference evidence="7" key="1">
    <citation type="submission" date="2017-06" db="EMBL/GenBank/DDBJ databases">
        <title>Complete genome sequence of Capnocytophaga sp. KCOM 1579 (=ChDC OS43) isolated from a human refractory periapical abscess lesion.</title>
        <authorList>
            <person name="Kook J.-K."/>
            <person name="Park S.-N."/>
            <person name="Lim Y.K."/>
            <person name="Roh H."/>
        </authorList>
    </citation>
    <scope>NUCLEOTIDE SEQUENCE [LARGE SCALE GENOMIC DNA]</scope>
    <source>
        <strain evidence="7">ChDC OS43</strain>
    </source>
</reference>
<organism evidence="6 7">
    <name type="scientific">Capnocytophaga endodontalis</name>
    <dbReference type="NCBI Taxonomy" id="2708117"/>
    <lineage>
        <taxon>Bacteria</taxon>
        <taxon>Pseudomonadati</taxon>
        <taxon>Bacteroidota</taxon>
        <taxon>Flavobacteriia</taxon>
        <taxon>Flavobacteriales</taxon>
        <taxon>Flavobacteriaceae</taxon>
        <taxon>Capnocytophaga</taxon>
    </lineage>
</organism>
<gene>
    <name evidence="6" type="ORF">CBG49_08730</name>
</gene>
<evidence type="ECO:0000256" key="2">
    <source>
        <dbReference type="ARBA" id="ARBA00023110"/>
    </source>
</evidence>
<accession>A0A1Z4BPD3</accession>
<dbReference type="Pfam" id="PF00254">
    <property type="entry name" value="FKBP_C"/>
    <property type="match status" value="1"/>
</dbReference>
<keyword evidence="7" id="KW-1185">Reference proteome</keyword>
<keyword evidence="3 4" id="KW-0413">Isomerase</keyword>
<evidence type="ECO:0000313" key="6">
    <source>
        <dbReference type="EMBL" id="ASF43151.1"/>
    </source>
</evidence>
<dbReference type="EC" id="5.2.1.8" evidence="4"/>
<dbReference type="PROSITE" id="PS50059">
    <property type="entry name" value="FKBP_PPIASE"/>
    <property type="match status" value="1"/>
</dbReference>
<protein>
    <recommendedName>
        <fullName evidence="4">Peptidyl-prolyl cis-trans isomerase</fullName>
        <ecNumber evidence="4">5.2.1.8</ecNumber>
    </recommendedName>
</protein>
<dbReference type="Proteomes" id="UP000197007">
    <property type="component" value="Chromosome"/>
</dbReference>
<dbReference type="RefSeq" id="WP_088594194.1">
    <property type="nucleotide sequence ID" value="NZ_CP022022.1"/>
</dbReference>
<dbReference type="InterPro" id="IPR001179">
    <property type="entry name" value="PPIase_FKBP_dom"/>
</dbReference>
<name>A0A1Z4BPD3_9FLAO</name>
<comment type="catalytic activity">
    <reaction evidence="1 3 4">
        <text>[protein]-peptidylproline (omega=180) = [protein]-peptidylproline (omega=0)</text>
        <dbReference type="Rhea" id="RHEA:16237"/>
        <dbReference type="Rhea" id="RHEA-COMP:10747"/>
        <dbReference type="Rhea" id="RHEA-COMP:10748"/>
        <dbReference type="ChEBI" id="CHEBI:83833"/>
        <dbReference type="ChEBI" id="CHEBI:83834"/>
        <dbReference type="EC" id="5.2.1.8"/>
    </reaction>
</comment>
<dbReference type="GO" id="GO:0003755">
    <property type="term" value="F:peptidyl-prolyl cis-trans isomerase activity"/>
    <property type="evidence" value="ECO:0007669"/>
    <property type="project" value="UniProtKB-UniRule"/>
</dbReference>
<evidence type="ECO:0000259" key="5">
    <source>
        <dbReference type="PROSITE" id="PS50059"/>
    </source>
</evidence>
<dbReference type="AlphaFoldDB" id="A0A1Z4BPD3"/>
<dbReference type="SUPFAM" id="SSF54534">
    <property type="entry name" value="FKBP-like"/>
    <property type="match status" value="1"/>
</dbReference>
<proteinExistence type="inferred from homology"/>
<evidence type="ECO:0000256" key="1">
    <source>
        <dbReference type="ARBA" id="ARBA00000971"/>
    </source>
</evidence>
<feature type="domain" description="PPIase FKBP-type" evidence="5">
    <location>
        <begin position="120"/>
        <end position="232"/>
    </location>
</feature>
<keyword evidence="2 3" id="KW-0697">Rotamase</keyword>
<dbReference type="PROSITE" id="PS51257">
    <property type="entry name" value="PROKAR_LIPOPROTEIN"/>
    <property type="match status" value="1"/>
</dbReference>
<dbReference type="KEGG" id="capn:CBG49_08730"/>